<dbReference type="Pfam" id="PF00588">
    <property type="entry name" value="SpoU_methylase"/>
    <property type="match status" value="1"/>
</dbReference>
<dbReference type="Pfam" id="PF22435">
    <property type="entry name" value="MRM3-like_sub_bind"/>
    <property type="match status" value="1"/>
</dbReference>
<dbReference type="PANTHER" id="PTHR43191:SF2">
    <property type="entry name" value="RRNA METHYLTRANSFERASE 3, MITOCHONDRIAL"/>
    <property type="match status" value="1"/>
</dbReference>
<dbReference type="InterPro" id="IPR029028">
    <property type="entry name" value="Alpha/beta_knot_MTases"/>
</dbReference>
<feature type="domain" description="RNA 2-O ribose methyltransferase substrate binding" evidence="4">
    <location>
        <begin position="31"/>
        <end position="100"/>
    </location>
</feature>
<evidence type="ECO:0000313" key="6">
    <source>
        <dbReference type="Proteomes" id="UP000009885"/>
    </source>
</evidence>
<keyword evidence="6" id="KW-1185">Reference proteome</keyword>
<keyword evidence="3 5" id="KW-0808">Transferase</keyword>
<dbReference type="GO" id="GO:0008173">
    <property type="term" value="F:RNA methyltransferase activity"/>
    <property type="evidence" value="ECO:0007669"/>
    <property type="project" value="InterPro"/>
</dbReference>
<dbReference type="InterPro" id="IPR051259">
    <property type="entry name" value="rRNA_Methyltransferase"/>
</dbReference>
<protein>
    <submittedName>
        <fullName evidence="5">RNA methyltransferase</fullName>
    </submittedName>
</protein>
<dbReference type="PANTHER" id="PTHR43191">
    <property type="entry name" value="RRNA METHYLTRANSFERASE 3"/>
    <property type="match status" value="1"/>
</dbReference>
<reference evidence="5 6" key="1">
    <citation type="journal article" date="2013" name="Genome Announc.">
        <title>Genome Sequence of Staphylococcus massiliensis Strain S46, Isolated from the Surface of Healthy Human Skin.</title>
        <authorList>
            <person name="Srivastav R."/>
            <person name="Singh A."/>
            <person name="Jangir P.K."/>
            <person name="Kumari C."/>
            <person name="Muduli S."/>
            <person name="Sharma R."/>
        </authorList>
    </citation>
    <scope>NUCLEOTIDE SEQUENCE [LARGE SCALE GENOMIC DNA]</scope>
    <source>
        <strain evidence="5 6">S46</strain>
    </source>
</reference>
<gene>
    <name evidence="5" type="ORF">C273_09789</name>
</gene>
<evidence type="ECO:0000313" key="5">
    <source>
        <dbReference type="EMBL" id="EKU46193.1"/>
    </source>
</evidence>
<dbReference type="CDD" id="cd18095">
    <property type="entry name" value="SpoU-like_rRNA-MTase"/>
    <property type="match status" value="1"/>
</dbReference>
<dbReference type="Gene3D" id="3.30.1330.30">
    <property type="match status" value="1"/>
</dbReference>
<evidence type="ECO:0000256" key="3">
    <source>
        <dbReference type="ARBA" id="ARBA00022679"/>
    </source>
</evidence>
<dbReference type="Gene3D" id="3.40.1280.10">
    <property type="match status" value="1"/>
</dbReference>
<dbReference type="GO" id="GO:0006396">
    <property type="term" value="P:RNA processing"/>
    <property type="evidence" value="ECO:0007669"/>
    <property type="project" value="InterPro"/>
</dbReference>
<dbReference type="GO" id="GO:0032259">
    <property type="term" value="P:methylation"/>
    <property type="evidence" value="ECO:0007669"/>
    <property type="project" value="UniProtKB-KW"/>
</dbReference>
<name>K9AFW6_9STAP</name>
<evidence type="ECO:0000259" key="4">
    <source>
        <dbReference type="SMART" id="SM00967"/>
    </source>
</evidence>
<dbReference type="SUPFAM" id="SSF55315">
    <property type="entry name" value="L30e-like"/>
    <property type="match status" value="1"/>
</dbReference>
<proteinExistence type="inferred from homology"/>
<evidence type="ECO:0000256" key="1">
    <source>
        <dbReference type="ARBA" id="ARBA00007228"/>
    </source>
</evidence>
<dbReference type="GO" id="GO:0003723">
    <property type="term" value="F:RNA binding"/>
    <property type="evidence" value="ECO:0007669"/>
    <property type="project" value="InterPro"/>
</dbReference>
<comment type="caution">
    <text evidence="5">The sequence shown here is derived from an EMBL/GenBank/DDBJ whole genome shotgun (WGS) entry which is preliminary data.</text>
</comment>
<dbReference type="RefSeq" id="WP_009384472.1">
    <property type="nucleotide sequence ID" value="NZ_AMSQ01000019.1"/>
</dbReference>
<dbReference type="OrthoDB" id="9794400at2"/>
<dbReference type="GO" id="GO:0005737">
    <property type="term" value="C:cytoplasm"/>
    <property type="evidence" value="ECO:0007669"/>
    <property type="project" value="UniProtKB-ARBA"/>
</dbReference>
<organism evidence="5 6">
    <name type="scientific">Staphylococcus massiliensis S46</name>
    <dbReference type="NCBI Taxonomy" id="1229783"/>
    <lineage>
        <taxon>Bacteria</taxon>
        <taxon>Bacillati</taxon>
        <taxon>Bacillota</taxon>
        <taxon>Bacilli</taxon>
        <taxon>Bacillales</taxon>
        <taxon>Staphylococcaceae</taxon>
        <taxon>Staphylococcus</taxon>
    </lineage>
</organism>
<dbReference type="Proteomes" id="UP000009885">
    <property type="component" value="Unassembled WGS sequence"/>
</dbReference>
<dbReference type="PATRIC" id="fig|1229783.3.peg.1955"/>
<dbReference type="InterPro" id="IPR001537">
    <property type="entry name" value="SpoU_MeTrfase"/>
</dbReference>
<dbReference type="InterPro" id="IPR029064">
    <property type="entry name" value="Ribosomal_eL30-like_sf"/>
</dbReference>
<dbReference type="EMBL" id="AMSQ01000019">
    <property type="protein sequence ID" value="EKU46193.1"/>
    <property type="molecule type" value="Genomic_DNA"/>
</dbReference>
<dbReference type="STRING" id="1229783.C273_09789"/>
<dbReference type="AlphaFoldDB" id="K9AFW6"/>
<sequence length="246" mass="27372">MLSITSKQNVKIKNANKLKRKKVRDAEGKVLLEGVHLIVEAFQNQIEIEQLFVVREDLIHEDIIHKAQEVYEINLDIAEALSDTVTPQGVFAVIQKPTYEVADKNRVLLVDRVQDPGNLGTMIRTADAAGYDLIVISRGTVDPYQDKVLRASQGSVFHIPIVNEDLLTFIQDFDGPVYGTALEDAVPYKDVEISERFCLILGNEGEGVSKDLLKETTQNLTVPIYGRAESLNVSIAAGILMYHLRG</sequence>
<dbReference type="SMART" id="SM00967">
    <property type="entry name" value="SpoU_sub_bind"/>
    <property type="match status" value="1"/>
</dbReference>
<comment type="similarity">
    <text evidence="1">Belongs to the class IV-like SAM-binding methyltransferase superfamily. RNA methyltransferase TrmH family.</text>
</comment>
<keyword evidence="2 5" id="KW-0489">Methyltransferase</keyword>
<evidence type="ECO:0000256" key="2">
    <source>
        <dbReference type="ARBA" id="ARBA00022603"/>
    </source>
</evidence>
<dbReference type="InterPro" id="IPR053888">
    <property type="entry name" value="MRM3-like_sub_bind"/>
</dbReference>
<dbReference type="SUPFAM" id="SSF75217">
    <property type="entry name" value="alpha/beta knot"/>
    <property type="match status" value="1"/>
</dbReference>
<dbReference type="eggNOG" id="COG0566">
    <property type="taxonomic scope" value="Bacteria"/>
</dbReference>
<accession>K9AFW6</accession>
<dbReference type="InterPro" id="IPR013123">
    <property type="entry name" value="SpoU_subst-bd"/>
</dbReference>
<dbReference type="InterPro" id="IPR029026">
    <property type="entry name" value="tRNA_m1G_MTases_N"/>
</dbReference>